<keyword evidence="2" id="KW-0649">Protein kinase inhibitor</keyword>
<evidence type="ECO:0000313" key="6">
    <source>
        <dbReference type="Proteomes" id="UP000324222"/>
    </source>
</evidence>
<feature type="compositionally biased region" description="Low complexity" evidence="3">
    <location>
        <begin position="130"/>
        <end position="160"/>
    </location>
</feature>
<dbReference type="Proteomes" id="UP000324222">
    <property type="component" value="Unassembled WGS sequence"/>
</dbReference>
<dbReference type="InterPro" id="IPR044898">
    <property type="entry name" value="CDI_dom_sf"/>
</dbReference>
<proteinExistence type="inferred from homology"/>
<dbReference type="EMBL" id="VSRR010078541">
    <property type="protein sequence ID" value="MPC88669.1"/>
    <property type="molecule type" value="Genomic_DNA"/>
</dbReference>
<dbReference type="Gene3D" id="4.10.365.10">
    <property type="entry name" value="p27"/>
    <property type="match status" value="1"/>
</dbReference>
<evidence type="ECO:0000256" key="1">
    <source>
        <dbReference type="ARBA" id="ARBA00006726"/>
    </source>
</evidence>
<gene>
    <name evidence="5" type="ORF">E2C01_083587</name>
</gene>
<feature type="region of interest" description="Disordered" evidence="3">
    <location>
        <begin position="90"/>
        <end position="175"/>
    </location>
</feature>
<evidence type="ECO:0000256" key="2">
    <source>
        <dbReference type="ARBA" id="ARBA00023013"/>
    </source>
</evidence>
<protein>
    <recommendedName>
        <fullName evidence="4">Cyclin-dependent kinase inhibitor domain-containing protein</fullName>
    </recommendedName>
</protein>
<comment type="similarity">
    <text evidence="1">Belongs to the CDI family.</text>
</comment>
<dbReference type="GO" id="GO:0051726">
    <property type="term" value="P:regulation of cell cycle"/>
    <property type="evidence" value="ECO:0007669"/>
    <property type="project" value="InterPro"/>
</dbReference>
<evidence type="ECO:0000256" key="3">
    <source>
        <dbReference type="SAM" id="MobiDB-lite"/>
    </source>
</evidence>
<reference evidence="5 6" key="1">
    <citation type="submission" date="2019-05" db="EMBL/GenBank/DDBJ databases">
        <title>Another draft genome of Portunus trituberculatus and its Hox gene families provides insights of decapod evolution.</title>
        <authorList>
            <person name="Jeong J.-H."/>
            <person name="Song I."/>
            <person name="Kim S."/>
            <person name="Choi T."/>
            <person name="Kim D."/>
            <person name="Ryu S."/>
            <person name="Kim W."/>
        </authorList>
    </citation>
    <scope>NUCLEOTIDE SEQUENCE [LARGE SCALE GENOMIC DNA]</scope>
    <source>
        <tissue evidence="5">Muscle</tissue>
    </source>
</reference>
<keyword evidence="6" id="KW-1185">Reference proteome</keyword>
<feature type="compositionally biased region" description="Low complexity" evidence="3">
    <location>
        <begin position="197"/>
        <end position="208"/>
    </location>
</feature>
<dbReference type="GO" id="GO:0005634">
    <property type="term" value="C:nucleus"/>
    <property type="evidence" value="ECO:0007669"/>
    <property type="project" value="InterPro"/>
</dbReference>
<name>A0A5B7J258_PORTR</name>
<comment type="caution">
    <text evidence="5">The sequence shown here is derived from an EMBL/GenBank/DDBJ whole genome shotgun (WGS) entry which is preliminary data.</text>
</comment>
<accession>A0A5B7J258</accession>
<sequence length="229" mass="25087">MGRPCLEQGVAPAHRLRAPLPAPRLPGQRRAPGRGVRRLQFGAGRPDRRWNLAAAHKLLQEACLQDSLAWNFDFQADRPLPGPLAWTTAPPCPAGRIPEGAVTPGDENQAPRELQTPRETPLTPQRRLETPLTPQKTLTPRKTPLTPPQGTTTTTITCLTPPRPTGGKDTLKRRGGERQTLCTEYFRVVRRQHQCKTPSTTTTTTATTAPPPPPPPPATTACLRVMNVR</sequence>
<feature type="compositionally biased region" description="Pro residues" evidence="3">
    <location>
        <begin position="209"/>
        <end position="218"/>
    </location>
</feature>
<dbReference type="Pfam" id="PF02234">
    <property type="entry name" value="CDI"/>
    <property type="match status" value="1"/>
</dbReference>
<dbReference type="InterPro" id="IPR003175">
    <property type="entry name" value="CDI_dom"/>
</dbReference>
<evidence type="ECO:0000259" key="4">
    <source>
        <dbReference type="Pfam" id="PF02234"/>
    </source>
</evidence>
<dbReference type="GO" id="GO:0004861">
    <property type="term" value="F:cyclin-dependent protein serine/threonine kinase inhibitor activity"/>
    <property type="evidence" value="ECO:0007669"/>
    <property type="project" value="InterPro"/>
</dbReference>
<feature type="region of interest" description="Disordered" evidence="3">
    <location>
        <begin position="194"/>
        <end position="220"/>
    </location>
</feature>
<dbReference type="AlphaFoldDB" id="A0A5B7J258"/>
<organism evidence="5 6">
    <name type="scientific">Portunus trituberculatus</name>
    <name type="common">Swimming crab</name>
    <name type="synonym">Neptunus trituberculatus</name>
    <dbReference type="NCBI Taxonomy" id="210409"/>
    <lineage>
        <taxon>Eukaryota</taxon>
        <taxon>Metazoa</taxon>
        <taxon>Ecdysozoa</taxon>
        <taxon>Arthropoda</taxon>
        <taxon>Crustacea</taxon>
        <taxon>Multicrustacea</taxon>
        <taxon>Malacostraca</taxon>
        <taxon>Eumalacostraca</taxon>
        <taxon>Eucarida</taxon>
        <taxon>Decapoda</taxon>
        <taxon>Pleocyemata</taxon>
        <taxon>Brachyura</taxon>
        <taxon>Eubrachyura</taxon>
        <taxon>Portunoidea</taxon>
        <taxon>Portunidae</taxon>
        <taxon>Portuninae</taxon>
        <taxon>Portunus</taxon>
    </lineage>
</organism>
<feature type="domain" description="Cyclin-dependent kinase inhibitor" evidence="4">
    <location>
        <begin position="56"/>
        <end position="87"/>
    </location>
</feature>
<evidence type="ECO:0000313" key="5">
    <source>
        <dbReference type="EMBL" id="MPC88669.1"/>
    </source>
</evidence>